<dbReference type="PANTHER" id="PTHR45866:SF4">
    <property type="entry name" value="DNA TOPOISOMERASE 4 SUBUNIT B"/>
    <property type="match status" value="1"/>
</dbReference>
<keyword evidence="8 10" id="KW-0238">DNA-binding</keyword>
<dbReference type="SUPFAM" id="SSF55874">
    <property type="entry name" value="ATPase domain of HSP90 chaperone/DNA topoisomerase II/histidine kinase"/>
    <property type="match status" value="1"/>
</dbReference>
<evidence type="ECO:0000259" key="11">
    <source>
        <dbReference type="PROSITE" id="PS50880"/>
    </source>
</evidence>
<feature type="binding site" evidence="10">
    <location>
        <position position="334"/>
    </location>
    <ligand>
        <name>ATP</name>
        <dbReference type="ChEBI" id="CHEBI:30616"/>
    </ligand>
</feature>
<dbReference type="EC" id="5.6.2.2" evidence="10"/>
<dbReference type="Gene3D" id="3.30.565.10">
    <property type="entry name" value="Histidine kinase-like ATPase, C-terminal domain"/>
    <property type="match status" value="1"/>
</dbReference>
<dbReference type="PROSITE" id="PS50880">
    <property type="entry name" value="TOPRIM"/>
    <property type="match status" value="1"/>
</dbReference>
<dbReference type="HAMAP" id="MF_00938">
    <property type="entry name" value="ParE_type1"/>
    <property type="match status" value="1"/>
</dbReference>
<feature type="site" description="Interaction with DNA" evidence="10">
    <location>
        <position position="497"/>
    </location>
</feature>
<feature type="binding site" evidence="10">
    <location>
        <position position="69"/>
    </location>
    <ligand>
        <name>ATP</name>
        <dbReference type="ChEBI" id="CHEBI:30616"/>
    </ligand>
</feature>
<keyword evidence="13" id="KW-1185">Reference proteome</keyword>
<name>A0ABT9KBK1_9PAST</name>
<feature type="binding site" evidence="10">
    <location>
        <position position="42"/>
    </location>
    <ligand>
        <name>ATP</name>
        <dbReference type="ChEBI" id="CHEBI:30616"/>
    </ligand>
</feature>
<dbReference type="InterPro" id="IPR001241">
    <property type="entry name" value="Topo_IIA"/>
</dbReference>
<evidence type="ECO:0000256" key="9">
    <source>
        <dbReference type="ARBA" id="ARBA00023235"/>
    </source>
</evidence>
<evidence type="ECO:0000256" key="8">
    <source>
        <dbReference type="ARBA" id="ARBA00023125"/>
    </source>
</evidence>
<dbReference type="SMART" id="SM00433">
    <property type="entry name" value="TOP2c"/>
    <property type="match status" value="1"/>
</dbReference>
<keyword evidence="5 10" id="KW-0067">ATP-binding</keyword>
<dbReference type="PROSITE" id="PS00177">
    <property type="entry name" value="TOPOISOMERASE_II"/>
    <property type="match status" value="1"/>
</dbReference>
<evidence type="ECO:0000256" key="6">
    <source>
        <dbReference type="ARBA" id="ARBA00022842"/>
    </source>
</evidence>
<proteinExistence type="inferred from homology"/>
<organism evidence="12 13">
    <name type="scientific">Bisgaard Taxon 45</name>
    <dbReference type="NCBI Taxonomy" id="304289"/>
    <lineage>
        <taxon>Bacteria</taxon>
        <taxon>Pseudomonadati</taxon>
        <taxon>Pseudomonadota</taxon>
        <taxon>Gammaproteobacteria</taxon>
        <taxon>Pasteurellales</taxon>
        <taxon>Pasteurellaceae</taxon>
    </lineage>
</organism>
<dbReference type="InterPro" id="IPR006171">
    <property type="entry name" value="TOPRIM_dom"/>
</dbReference>
<evidence type="ECO:0000256" key="5">
    <source>
        <dbReference type="ARBA" id="ARBA00022840"/>
    </source>
</evidence>
<comment type="subunit">
    <text evidence="10">Heterotetramer composed of ParC and ParE.</text>
</comment>
<comment type="function">
    <text evidence="10">Topoisomerase IV is essential for chromosome segregation. It relaxes supercoiled DNA. Performs the decatenation events required during the replication of a circular DNA molecule.</text>
</comment>
<dbReference type="Pfam" id="PF02518">
    <property type="entry name" value="HATPase_c"/>
    <property type="match status" value="1"/>
</dbReference>
<dbReference type="InterPro" id="IPR003594">
    <property type="entry name" value="HATPase_dom"/>
</dbReference>
<comment type="similarity">
    <text evidence="10">Belongs to the type II topoisomerase family. ParE type 1 subfamily.</text>
</comment>
<feature type="site" description="Interaction with DNA" evidence="10">
    <location>
        <position position="617"/>
    </location>
</feature>
<feature type="site" description="Interaction with DNA" evidence="10">
    <location>
        <position position="446"/>
    </location>
</feature>
<dbReference type="Pfam" id="PF01751">
    <property type="entry name" value="Toprim"/>
    <property type="match status" value="1"/>
</dbReference>
<dbReference type="EMBL" id="JAQAHH010000001">
    <property type="protein sequence ID" value="MDP9499445.1"/>
    <property type="molecule type" value="Genomic_DNA"/>
</dbReference>
<dbReference type="InterPro" id="IPR020568">
    <property type="entry name" value="Ribosomal_Su5_D2-typ_SF"/>
</dbReference>
<evidence type="ECO:0000256" key="3">
    <source>
        <dbReference type="ARBA" id="ARBA00022723"/>
    </source>
</evidence>
<dbReference type="Pfam" id="PF00986">
    <property type="entry name" value="DNA_gyraseB_C"/>
    <property type="match status" value="1"/>
</dbReference>
<dbReference type="InterPro" id="IPR002288">
    <property type="entry name" value="DNA_gyrase_B_C"/>
</dbReference>
<dbReference type="InterPro" id="IPR005737">
    <property type="entry name" value="TopoIV_B_Gneg"/>
</dbReference>
<dbReference type="PANTHER" id="PTHR45866">
    <property type="entry name" value="DNA GYRASE/TOPOISOMERASE SUBUNIT B"/>
    <property type="match status" value="1"/>
</dbReference>
<dbReference type="Pfam" id="PF00204">
    <property type="entry name" value="DNA_gyraseB"/>
    <property type="match status" value="1"/>
</dbReference>
<dbReference type="CDD" id="cd00822">
    <property type="entry name" value="TopoII_Trans_DNA_gyrase"/>
    <property type="match status" value="1"/>
</dbReference>
<dbReference type="InterPro" id="IPR018522">
    <property type="entry name" value="TopoIIA_CS"/>
</dbReference>
<dbReference type="InterPro" id="IPR014721">
    <property type="entry name" value="Ribsml_uS5_D2-typ_fold_subgr"/>
</dbReference>
<dbReference type="Proteomes" id="UP001224083">
    <property type="component" value="Unassembled WGS sequence"/>
</dbReference>
<feature type="binding site" evidence="10">
    <location>
        <position position="5"/>
    </location>
    <ligand>
        <name>ATP</name>
        <dbReference type="ChEBI" id="CHEBI:30616"/>
    </ligand>
</feature>
<dbReference type="NCBIfam" id="TIGR01055">
    <property type="entry name" value="parE_Gneg"/>
    <property type="match status" value="1"/>
</dbReference>
<sequence>MTSNYSAQEITVLKDLEPVQLRPGMYTDTTRPNHLGQEVIDNSVDEALAGHANKIEVILHKDQSLEVIDNGRGMPVDIHPVEKLSGVEVILTKLHAGGKFSNKNYEFSGGLHGVGISVVNALSERVDVTVKRNGEVYKIAFENGRKVEELEVIGTCGRRNTGTTVHFKPNPKYFDSDKFSVSRLRHLLRAKAVLCSGLEIKFIDKINQTEDCWCYEDGLADYLTEAVNGLGTLPETPFIGDFKGETEAVSWALLWLPEGGELLSESYVNLIPTIQGGTHVNGLRQGLLDAMREFCEFRNLLPRGVKLTADDIWERCAYVLSVKMQDPQFAGQTKERLSSRQSAVFVAGVVKDAFSLWLNQHVQQAELLADMAISSAQRRLRAAKKVVRKKLVSGPALPGKLADCSQQDLDKTELFLVEGDSAGGSAKQARDREYQAILPLRGKILNTWEVSSEQVLSSSEIHDIAVALGIDPDNEDLSQLRYGKVCILADADSDGLHIATLLCALFLRHFPTLVQNGHVYVAMPPLYRIDLGKEVFYALDESEKEAILDRLKSKKGKPNVQRFKGLGEMNPIQLRETTMDPNTRRLVQLTYDLEQEEQGETLELMDMLLAKKRAEDRKNWLQAKGDQVDLAV</sequence>
<evidence type="ECO:0000313" key="12">
    <source>
        <dbReference type="EMBL" id="MDP9499445.1"/>
    </source>
</evidence>
<gene>
    <name evidence="10 12" type="primary">parE</name>
    <name evidence="12" type="ORF">O7M46_00530</name>
</gene>
<keyword evidence="9 10" id="KW-0413">Isomerase</keyword>
<evidence type="ECO:0000313" key="13">
    <source>
        <dbReference type="Proteomes" id="UP001224083"/>
    </source>
</evidence>
<feature type="domain" description="Toprim" evidence="11">
    <location>
        <begin position="412"/>
        <end position="525"/>
    </location>
</feature>
<evidence type="ECO:0000256" key="1">
    <source>
        <dbReference type="ARBA" id="ARBA00000185"/>
    </source>
</evidence>
<dbReference type="InterPro" id="IPR013506">
    <property type="entry name" value="Topo_IIA_bsu_dom2"/>
</dbReference>
<dbReference type="PRINTS" id="PR01098">
    <property type="entry name" value="TOPISMRASE4B"/>
</dbReference>
<protein>
    <recommendedName>
        <fullName evidence="10">DNA topoisomerase 4 subunit B</fullName>
        <ecNumber evidence="10">5.6.2.2</ecNumber>
    </recommendedName>
    <alternativeName>
        <fullName evidence="10">Topoisomerase IV subunit B</fullName>
    </alternativeName>
</protein>
<dbReference type="SUPFAM" id="SSF54211">
    <property type="entry name" value="Ribosomal protein S5 domain 2-like"/>
    <property type="match status" value="1"/>
</dbReference>
<evidence type="ECO:0000256" key="10">
    <source>
        <dbReference type="HAMAP-Rule" id="MF_00938"/>
    </source>
</evidence>
<reference evidence="12 13" key="1">
    <citation type="submission" date="2022-12" db="EMBL/GenBank/DDBJ databases">
        <title>Genome sequence of Pasteurellaceae Bisgaard Taxon 45.</title>
        <authorList>
            <person name="Foggin C."/>
            <person name="Rosen L.E."/>
            <person name="Henton M."/>
            <person name="Buys A."/>
            <person name="Floyd T."/>
            <person name="Turner A.D."/>
            <person name="Tarbin J."/>
            <person name="Lloyd A.S."/>
            <person name="Chaitezvi C."/>
            <person name="Ellis R.J."/>
            <person name="Roberts H.C."/>
            <person name="Dastjerdi A."/>
            <person name="Nunez A."/>
            <person name="Van Vliet A.H."/>
            <person name="Steinbach F."/>
        </authorList>
    </citation>
    <scope>NUCLEOTIDE SEQUENCE [LARGE SCALE GENOMIC DNA]</scope>
    <source>
        <strain evidence="12 13">VF20HR</strain>
    </source>
</reference>
<dbReference type="SMART" id="SM00387">
    <property type="entry name" value="HATPase_c"/>
    <property type="match status" value="1"/>
</dbReference>
<dbReference type="InterPro" id="IPR013760">
    <property type="entry name" value="Topo_IIA-like_dom_sf"/>
</dbReference>
<comment type="caution">
    <text evidence="12">The sequence shown here is derived from an EMBL/GenBank/DDBJ whole genome shotgun (WGS) entry which is preliminary data.</text>
</comment>
<accession>A0ABT9KBK1</accession>
<keyword evidence="7 10" id="KW-0799">Topoisomerase</keyword>
<keyword evidence="4 10" id="KW-0547">Nucleotide-binding</keyword>
<dbReference type="Gene3D" id="3.30.230.10">
    <property type="match status" value="1"/>
</dbReference>
<evidence type="ECO:0000256" key="4">
    <source>
        <dbReference type="ARBA" id="ARBA00022741"/>
    </source>
</evidence>
<dbReference type="CDD" id="cd16928">
    <property type="entry name" value="HATPase_GyrB-like"/>
    <property type="match status" value="1"/>
</dbReference>
<evidence type="ECO:0000256" key="2">
    <source>
        <dbReference type="ARBA" id="ARBA00001946"/>
    </source>
</evidence>
<dbReference type="InterPro" id="IPR013759">
    <property type="entry name" value="Topo_IIA_B_C"/>
</dbReference>
<comment type="catalytic activity">
    <reaction evidence="1 10">
        <text>ATP-dependent breakage, passage and rejoining of double-stranded DNA.</text>
        <dbReference type="EC" id="5.6.2.2"/>
    </reaction>
</comment>
<keyword evidence="6" id="KW-0460">Magnesium</keyword>
<dbReference type="Gene3D" id="3.40.50.670">
    <property type="match status" value="1"/>
</dbReference>
<keyword evidence="3" id="KW-0479">Metal-binding</keyword>
<dbReference type="SUPFAM" id="SSF56719">
    <property type="entry name" value="Type II DNA topoisomerase"/>
    <property type="match status" value="1"/>
</dbReference>
<evidence type="ECO:0000256" key="7">
    <source>
        <dbReference type="ARBA" id="ARBA00023029"/>
    </source>
</evidence>
<dbReference type="InterPro" id="IPR036890">
    <property type="entry name" value="HATPase_C_sf"/>
</dbReference>
<dbReference type="GO" id="GO:0003918">
    <property type="term" value="F:DNA topoisomerase type II (double strand cut, ATP-hydrolyzing) activity"/>
    <property type="evidence" value="ECO:0007669"/>
    <property type="project" value="UniProtKB-EC"/>
</dbReference>
<comment type="cofactor">
    <cofactor evidence="2">
        <name>Mg(2+)</name>
        <dbReference type="ChEBI" id="CHEBI:18420"/>
    </cofactor>
</comment>
<dbReference type="PRINTS" id="PR00418">
    <property type="entry name" value="TPI2FAMILY"/>
</dbReference>
<feature type="binding site" evidence="10">
    <location>
        <begin position="110"/>
        <end position="116"/>
    </location>
    <ligand>
        <name>ATP</name>
        <dbReference type="ChEBI" id="CHEBI:30616"/>
    </ligand>
</feature>